<dbReference type="Pfam" id="PF12697">
    <property type="entry name" value="Abhydrolase_6"/>
    <property type="match status" value="1"/>
</dbReference>
<name>A0A075G7H8_9EURY</name>
<dbReference type="SUPFAM" id="SSF53474">
    <property type="entry name" value="alpha/beta-Hydrolases"/>
    <property type="match status" value="1"/>
</dbReference>
<dbReference type="AlphaFoldDB" id="A0A075G7H8"/>
<dbReference type="PANTHER" id="PTHR43798">
    <property type="entry name" value="MONOACYLGLYCEROL LIPASE"/>
    <property type="match status" value="1"/>
</dbReference>
<dbReference type="PRINTS" id="PR00111">
    <property type="entry name" value="ABHYDROLASE"/>
</dbReference>
<feature type="domain" description="AB hydrolase-1" evidence="1">
    <location>
        <begin position="29"/>
        <end position="247"/>
    </location>
</feature>
<organism evidence="2">
    <name type="scientific">uncultured marine group II/III euryarchaeote KM3_110_E06</name>
    <dbReference type="NCBI Taxonomy" id="1457852"/>
    <lineage>
        <taxon>Archaea</taxon>
        <taxon>Methanobacteriati</taxon>
        <taxon>Methanobacteriota</taxon>
        <taxon>environmental samples</taxon>
    </lineage>
</organism>
<evidence type="ECO:0000313" key="2">
    <source>
        <dbReference type="EMBL" id="AIE99533.1"/>
    </source>
</evidence>
<protein>
    <submittedName>
        <fullName evidence="2">Alpha/beta hydrolase fold containing protein</fullName>
    </submittedName>
</protein>
<reference evidence="2" key="1">
    <citation type="journal article" date="2014" name="Genome Biol. Evol.">
        <title>Pangenome evidence for extensive interdomain horizontal transfer affecting lineage core and shell genes in uncultured planktonic thaumarchaeota and euryarchaeota.</title>
        <authorList>
            <person name="Deschamps P."/>
            <person name="Zivanovic Y."/>
            <person name="Moreira D."/>
            <person name="Rodriguez-Valera F."/>
            <person name="Lopez-Garcia P."/>
        </authorList>
    </citation>
    <scope>NUCLEOTIDE SEQUENCE</scope>
</reference>
<dbReference type="InterPro" id="IPR000073">
    <property type="entry name" value="AB_hydrolase_1"/>
</dbReference>
<dbReference type="InterPro" id="IPR050266">
    <property type="entry name" value="AB_hydrolase_sf"/>
</dbReference>
<sequence>MPNIEASGHSFHFLEIEGSGPTVMLLCSTGLDSRQWGELLPLLEGRRVICPHYLCYPGTDCWLGDGEIDSWVDYLACEELLLSESGPIDIVGHSYGGFIALRLAKEHPGRIRKMAFHEPIVWGCLQFTERDDLKDEFGEVVETFFTENLEPEDFLRDFVDYWNFEGSWDAMPQNRKDMWFDLERKILSEVRLLCYDLTPPSYYESISHPILITLSEESPPHQIEACRIAAASLGDARIVEVPGGHMGVITSSGDVMPHLSGWLK</sequence>
<accession>A0A075G7H8</accession>
<dbReference type="EMBL" id="KF900565">
    <property type="protein sequence ID" value="AIE99533.1"/>
    <property type="molecule type" value="Genomic_DNA"/>
</dbReference>
<dbReference type="InterPro" id="IPR029058">
    <property type="entry name" value="AB_hydrolase_fold"/>
</dbReference>
<proteinExistence type="predicted"/>
<dbReference type="Gene3D" id="3.40.50.1820">
    <property type="entry name" value="alpha/beta hydrolase"/>
    <property type="match status" value="1"/>
</dbReference>
<dbReference type="GO" id="GO:0016787">
    <property type="term" value="F:hydrolase activity"/>
    <property type="evidence" value="ECO:0007669"/>
    <property type="project" value="UniProtKB-KW"/>
</dbReference>
<evidence type="ECO:0000259" key="1">
    <source>
        <dbReference type="Pfam" id="PF12697"/>
    </source>
</evidence>
<keyword evidence="2" id="KW-0378">Hydrolase</keyword>